<keyword evidence="8" id="KW-0325">Glycoprotein</keyword>
<dbReference type="Pfam" id="PF07654">
    <property type="entry name" value="C1-set"/>
    <property type="match status" value="1"/>
</dbReference>
<dbReference type="InterPro" id="IPR050208">
    <property type="entry name" value="MHC_class-I_related"/>
</dbReference>
<evidence type="ECO:0000256" key="9">
    <source>
        <dbReference type="SAM" id="Phobius"/>
    </source>
</evidence>
<dbReference type="SUPFAM" id="SSF54452">
    <property type="entry name" value="MHC antigen-recognition domain"/>
    <property type="match status" value="1"/>
</dbReference>
<evidence type="ECO:0000259" key="11">
    <source>
        <dbReference type="PROSITE" id="PS50835"/>
    </source>
</evidence>
<dbReference type="InterPro" id="IPR011161">
    <property type="entry name" value="MHC_I-like_Ag-recog"/>
</dbReference>
<evidence type="ECO:0000313" key="12">
    <source>
        <dbReference type="Ensembl" id="ENSOCUP00000046170.1"/>
    </source>
</evidence>
<keyword evidence="4 10" id="KW-0732">Signal</keyword>
<reference evidence="12" key="3">
    <citation type="submission" date="2025-09" db="UniProtKB">
        <authorList>
            <consortium name="Ensembl"/>
        </authorList>
    </citation>
    <scope>IDENTIFICATION</scope>
    <source>
        <strain evidence="12">Thorbecke</strain>
    </source>
</reference>
<dbReference type="InterPro" id="IPR013783">
    <property type="entry name" value="Ig-like_fold"/>
</dbReference>
<dbReference type="AlphaFoldDB" id="A0A5F9DJ61"/>
<dbReference type="GO" id="GO:0005615">
    <property type="term" value="C:extracellular space"/>
    <property type="evidence" value="ECO:0007669"/>
    <property type="project" value="TreeGrafter"/>
</dbReference>
<feature type="chain" id="PRO_5023909325" evidence="10">
    <location>
        <begin position="23"/>
        <end position="256"/>
    </location>
</feature>
<dbReference type="PANTHER" id="PTHR16675">
    <property type="entry name" value="MHC CLASS I-RELATED"/>
    <property type="match status" value="1"/>
</dbReference>
<feature type="transmembrane region" description="Helical" evidence="9">
    <location>
        <begin position="213"/>
        <end position="234"/>
    </location>
</feature>
<keyword evidence="6 9" id="KW-0472">Membrane</keyword>
<dbReference type="GO" id="GO:0034756">
    <property type="term" value="P:regulation of iron ion transport"/>
    <property type="evidence" value="ECO:0007669"/>
    <property type="project" value="TreeGrafter"/>
</dbReference>
<dbReference type="InterPro" id="IPR011162">
    <property type="entry name" value="MHC_I/II-like_Ag-recog"/>
</dbReference>
<comment type="subcellular location">
    <subcellularLocation>
        <location evidence="1">Membrane</location>
        <topology evidence="1">Single-pass type I membrane protein</topology>
    </subcellularLocation>
</comment>
<evidence type="ECO:0000256" key="8">
    <source>
        <dbReference type="ARBA" id="ARBA00023180"/>
    </source>
</evidence>
<dbReference type="GO" id="GO:1990459">
    <property type="term" value="F:transferrin receptor binding"/>
    <property type="evidence" value="ECO:0007669"/>
    <property type="project" value="TreeGrafter"/>
</dbReference>
<feature type="signal peptide" evidence="10">
    <location>
        <begin position="1"/>
        <end position="22"/>
    </location>
</feature>
<evidence type="ECO:0000256" key="10">
    <source>
        <dbReference type="SAM" id="SignalP"/>
    </source>
</evidence>
<dbReference type="PROSITE" id="PS50835">
    <property type="entry name" value="IG_LIKE"/>
    <property type="match status" value="1"/>
</dbReference>
<dbReference type="InterPro" id="IPR003006">
    <property type="entry name" value="Ig/MHC_CS"/>
</dbReference>
<dbReference type="Gene3D" id="3.30.500.10">
    <property type="entry name" value="MHC class I-like antigen recognition-like"/>
    <property type="match status" value="1"/>
</dbReference>
<comment type="similarity">
    <text evidence="2">Belongs to the MHC class I family.</text>
</comment>
<evidence type="ECO:0000256" key="1">
    <source>
        <dbReference type="ARBA" id="ARBA00004479"/>
    </source>
</evidence>
<dbReference type="Proteomes" id="UP000001811">
    <property type="component" value="Chromosome 12"/>
</dbReference>
<dbReference type="GO" id="GO:0009897">
    <property type="term" value="C:external side of plasma membrane"/>
    <property type="evidence" value="ECO:0007669"/>
    <property type="project" value="TreeGrafter"/>
</dbReference>
<dbReference type="GeneTree" id="ENSGT01150000286995"/>
<dbReference type="GO" id="GO:1990641">
    <property type="term" value="P:response to iron ion starvation"/>
    <property type="evidence" value="ECO:0007669"/>
    <property type="project" value="TreeGrafter"/>
</dbReference>
<dbReference type="InterPro" id="IPR007110">
    <property type="entry name" value="Ig-like_dom"/>
</dbReference>
<reference evidence="12" key="2">
    <citation type="submission" date="2025-08" db="UniProtKB">
        <authorList>
            <consortium name="Ensembl"/>
        </authorList>
    </citation>
    <scope>IDENTIFICATION</scope>
    <source>
        <strain evidence="12">Thorbecke</strain>
    </source>
</reference>
<proteinExistence type="inferred from homology"/>
<dbReference type="Bgee" id="ENSOCUG00000014424">
    <property type="expression patterns" value="Expressed in liver and 16 other cell types or tissues"/>
</dbReference>
<dbReference type="FunFam" id="2.60.40.10:FF:000204">
    <property type="entry name" value="Major histocompatibility complex, class I-related protein"/>
    <property type="match status" value="1"/>
</dbReference>
<protein>
    <submittedName>
        <fullName evidence="12">Homeostatic iron regulator</fullName>
    </submittedName>
</protein>
<dbReference type="Ensembl" id="ENSOCUT00000040409.1">
    <property type="protein sequence ID" value="ENSOCUP00000046170.1"/>
    <property type="gene ID" value="ENSOCUG00000014424.4"/>
</dbReference>
<dbReference type="Pfam" id="PF00129">
    <property type="entry name" value="MHC_I"/>
    <property type="match status" value="1"/>
</dbReference>
<name>A0A5F9DJ61_RABIT</name>
<keyword evidence="7" id="KW-1015">Disulfide bond</keyword>
<keyword evidence="5 9" id="KW-1133">Transmembrane helix</keyword>
<dbReference type="SMART" id="SM00407">
    <property type="entry name" value="IGc1"/>
    <property type="match status" value="1"/>
</dbReference>
<evidence type="ECO:0000256" key="2">
    <source>
        <dbReference type="ARBA" id="ARBA00006909"/>
    </source>
</evidence>
<evidence type="ECO:0000256" key="4">
    <source>
        <dbReference type="ARBA" id="ARBA00022729"/>
    </source>
</evidence>
<keyword evidence="3 9" id="KW-0812">Transmembrane</keyword>
<dbReference type="Gene3D" id="2.60.40.10">
    <property type="entry name" value="Immunoglobulins"/>
    <property type="match status" value="1"/>
</dbReference>
<dbReference type="EMBL" id="AAGW02052081">
    <property type="status" value="NOT_ANNOTATED_CDS"/>
    <property type="molecule type" value="Genomic_DNA"/>
</dbReference>
<dbReference type="InterPro" id="IPR003597">
    <property type="entry name" value="Ig_C1-set"/>
</dbReference>
<accession>A0A5F9DJ61</accession>
<dbReference type="PANTHER" id="PTHR16675:SF172">
    <property type="entry name" value="HEREDITARY HEMOCHROMATOSIS PROTEIN"/>
    <property type="match status" value="1"/>
</dbReference>
<sequence length="256" mass="28913">MRPRAQPALLLLLFVRAVVPQARPPRSHSLLYLFMGASQPDLGLPLFEALGYLDDQLFVSYDHESRRAEPRAPWLQGGTSSQLWLQLSQSLKGWDHMFTVDFWTIMDNHNHSQVAPSVTVTRHMSSATTTLRCRALHFYPPNITMQWLKDRQPLEAKDVELRTMLPNGDGTYQARVALTVPYGEEQRFTCWVEHPGLDQPIAATWEPSLSSSLVIGIASGITVCVLTIFFGILYQIFKKRQASRGALGDYVLAECQ</sequence>
<keyword evidence="13" id="KW-1185">Reference proteome</keyword>
<dbReference type="PROSITE" id="PS00290">
    <property type="entry name" value="IG_MHC"/>
    <property type="match status" value="1"/>
</dbReference>
<evidence type="ECO:0000313" key="13">
    <source>
        <dbReference type="Proteomes" id="UP000001811"/>
    </source>
</evidence>
<reference evidence="12 13" key="1">
    <citation type="journal article" date="2011" name="Nature">
        <title>A high-resolution map of human evolutionary constraint using 29 mammals.</title>
        <authorList>
            <person name="Lindblad-Toh K."/>
            <person name="Garber M."/>
            <person name="Zuk O."/>
            <person name="Lin M.F."/>
            <person name="Parker B.J."/>
            <person name="Washietl S."/>
            <person name="Kheradpour P."/>
            <person name="Ernst J."/>
            <person name="Jordan G."/>
            <person name="Mauceli E."/>
            <person name="Ward L.D."/>
            <person name="Lowe C.B."/>
            <person name="Holloway A.K."/>
            <person name="Clamp M."/>
            <person name="Gnerre S."/>
            <person name="Alfoldi J."/>
            <person name="Beal K."/>
            <person name="Chang J."/>
            <person name="Clawson H."/>
            <person name="Cuff J."/>
            <person name="Di Palma F."/>
            <person name="Fitzgerald S."/>
            <person name="Flicek P."/>
            <person name="Guttman M."/>
            <person name="Hubisz M.J."/>
            <person name="Jaffe D.B."/>
            <person name="Jungreis I."/>
            <person name="Kent W.J."/>
            <person name="Kostka D."/>
            <person name="Lara M."/>
            <person name="Martins A.L."/>
            <person name="Massingham T."/>
            <person name="Moltke I."/>
            <person name="Raney B.J."/>
            <person name="Rasmussen M.D."/>
            <person name="Robinson J."/>
            <person name="Stark A."/>
            <person name="Vilella A.J."/>
            <person name="Wen J."/>
            <person name="Xie X."/>
            <person name="Zody M.C."/>
            <person name="Baldwin J."/>
            <person name="Bloom T."/>
            <person name="Chin C.W."/>
            <person name="Heiman D."/>
            <person name="Nicol R."/>
            <person name="Nusbaum C."/>
            <person name="Young S."/>
            <person name="Wilkinson J."/>
            <person name="Worley K.C."/>
            <person name="Kovar C.L."/>
            <person name="Muzny D.M."/>
            <person name="Gibbs R.A."/>
            <person name="Cree A."/>
            <person name="Dihn H.H."/>
            <person name="Fowler G."/>
            <person name="Jhangiani S."/>
            <person name="Joshi V."/>
            <person name="Lee S."/>
            <person name="Lewis L.R."/>
            <person name="Nazareth L.V."/>
            <person name="Okwuonu G."/>
            <person name="Santibanez J."/>
            <person name="Warren W.C."/>
            <person name="Mardis E.R."/>
            <person name="Weinstock G.M."/>
            <person name="Wilson R.K."/>
            <person name="Delehaunty K."/>
            <person name="Dooling D."/>
            <person name="Fronik C."/>
            <person name="Fulton L."/>
            <person name="Fulton B."/>
            <person name="Graves T."/>
            <person name="Minx P."/>
            <person name="Sodergren E."/>
            <person name="Birney E."/>
            <person name="Margulies E.H."/>
            <person name="Herrero J."/>
            <person name="Green E.D."/>
            <person name="Haussler D."/>
            <person name="Siepel A."/>
            <person name="Goldman N."/>
            <person name="Pollard K.S."/>
            <person name="Pedersen J.S."/>
            <person name="Lander E.S."/>
            <person name="Kellis M."/>
        </authorList>
    </citation>
    <scope>NUCLEOTIDE SEQUENCE [LARGE SCALE GENOMIC DNA]</scope>
    <source>
        <strain evidence="12 13">Thorbecke inbred</strain>
    </source>
</reference>
<evidence type="ECO:0000256" key="7">
    <source>
        <dbReference type="ARBA" id="ARBA00023157"/>
    </source>
</evidence>
<organism evidence="12 13">
    <name type="scientific">Oryctolagus cuniculus</name>
    <name type="common">Rabbit</name>
    <dbReference type="NCBI Taxonomy" id="9986"/>
    <lineage>
        <taxon>Eukaryota</taxon>
        <taxon>Metazoa</taxon>
        <taxon>Chordata</taxon>
        <taxon>Craniata</taxon>
        <taxon>Vertebrata</taxon>
        <taxon>Euteleostomi</taxon>
        <taxon>Mammalia</taxon>
        <taxon>Eutheria</taxon>
        <taxon>Euarchontoglires</taxon>
        <taxon>Glires</taxon>
        <taxon>Lagomorpha</taxon>
        <taxon>Leporidae</taxon>
        <taxon>Oryctolagus</taxon>
    </lineage>
</organism>
<gene>
    <name evidence="12" type="primary">HFE</name>
</gene>
<evidence type="ECO:0000256" key="3">
    <source>
        <dbReference type="ARBA" id="ARBA00022692"/>
    </source>
</evidence>
<evidence type="ECO:0000256" key="6">
    <source>
        <dbReference type="ARBA" id="ARBA00023136"/>
    </source>
</evidence>
<feature type="domain" description="Ig-like" evidence="11">
    <location>
        <begin position="116"/>
        <end position="210"/>
    </location>
</feature>
<evidence type="ECO:0000256" key="5">
    <source>
        <dbReference type="ARBA" id="ARBA00022989"/>
    </source>
</evidence>
<dbReference type="InterPro" id="IPR037055">
    <property type="entry name" value="MHC_I-like_Ag-recog_sf"/>
</dbReference>